<protein>
    <recommendedName>
        <fullName evidence="2">DUF1800 family protein</fullName>
    </recommendedName>
</protein>
<name>A0A382PY56_9ZZZZ</name>
<reference evidence="1" key="1">
    <citation type="submission" date="2018-05" db="EMBL/GenBank/DDBJ databases">
        <authorList>
            <person name="Lanie J.A."/>
            <person name="Ng W.-L."/>
            <person name="Kazmierczak K.M."/>
            <person name="Andrzejewski T.M."/>
            <person name="Davidsen T.M."/>
            <person name="Wayne K.J."/>
            <person name="Tettelin H."/>
            <person name="Glass J.I."/>
            <person name="Rusch D."/>
            <person name="Podicherti R."/>
            <person name="Tsui H.-C.T."/>
            <person name="Winkler M.E."/>
        </authorList>
    </citation>
    <scope>NUCLEOTIDE SEQUENCE</scope>
</reference>
<dbReference type="AlphaFoldDB" id="A0A382PY56"/>
<organism evidence="1">
    <name type="scientific">marine metagenome</name>
    <dbReference type="NCBI Taxonomy" id="408172"/>
    <lineage>
        <taxon>unclassified sequences</taxon>
        <taxon>metagenomes</taxon>
        <taxon>ecological metagenomes</taxon>
    </lineage>
</organism>
<gene>
    <name evidence="1" type="ORF">METZ01_LOCUS330661</name>
</gene>
<proteinExistence type="predicted"/>
<dbReference type="EMBL" id="UINC01110352">
    <property type="protein sequence ID" value="SVC77807.1"/>
    <property type="molecule type" value="Genomic_DNA"/>
</dbReference>
<evidence type="ECO:0008006" key="2">
    <source>
        <dbReference type="Google" id="ProtNLM"/>
    </source>
</evidence>
<sequence>AVRAVLIDVEARGNAYQTNTNYGKAKEPLLAFTQFLRTFAIQPLDGWKSRMNAAMTGVYQFYYLENTIGQSPLRSDTVFNFFSTDFVPADTHFDNNSIVAPELQIQSDTILIKFSNLILNSLWTLEKNRILEENPSLETFAAGRKYNQHNYVINLDRELQVLENSLDGDTNGDYENINDTSKKDTAVTTLISHLDKVLTGGVLPSDYYTALKTHLMNINYSSTKNKKEALAIMRDAIRFIVTSSAYMIQK</sequence>
<accession>A0A382PY56</accession>
<evidence type="ECO:0000313" key="1">
    <source>
        <dbReference type="EMBL" id="SVC77807.1"/>
    </source>
</evidence>
<feature type="non-terminal residue" evidence="1">
    <location>
        <position position="1"/>
    </location>
</feature>